<dbReference type="AlphaFoldDB" id="A0A914WCI3"/>
<dbReference type="Proteomes" id="UP000887566">
    <property type="component" value="Unplaced"/>
</dbReference>
<keyword evidence="2" id="KW-1185">Reference proteome</keyword>
<dbReference type="InterPro" id="IPR006925">
    <property type="entry name" value="Vps16_C"/>
</dbReference>
<dbReference type="GO" id="GO:0003779">
    <property type="term" value="F:actin binding"/>
    <property type="evidence" value="ECO:0007669"/>
    <property type="project" value="TreeGrafter"/>
</dbReference>
<organism evidence="2 3">
    <name type="scientific">Plectus sambesii</name>
    <dbReference type="NCBI Taxonomy" id="2011161"/>
    <lineage>
        <taxon>Eukaryota</taxon>
        <taxon>Metazoa</taxon>
        <taxon>Ecdysozoa</taxon>
        <taxon>Nematoda</taxon>
        <taxon>Chromadorea</taxon>
        <taxon>Plectida</taxon>
        <taxon>Plectina</taxon>
        <taxon>Plectoidea</taxon>
        <taxon>Plectidae</taxon>
        <taxon>Plectus</taxon>
    </lineage>
</organism>
<dbReference type="Gene3D" id="1.10.150.780">
    <property type="entry name" value="Vps16, C-terminal region"/>
    <property type="match status" value="1"/>
</dbReference>
<dbReference type="WBParaSite" id="PSAMB.scaffold3727size17110.g22359.t1">
    <property type="protein sequence ID" value="PSAMB.scaffold3727size17110.g22359.t1"/>
    <property type="gene ID" value="PSAMB.scaffold3727size17110.g22359"/>
</dbReference>
<dbReference type="InterPro" id="IPR038132">
    <property type="entry name" value="Vps16_C_sf"/>
</dbReference>
<dbReference type="GO" id="GO:0005768">
    <property type="term" value="C:endosome"/>
    <property type="evidence" value="ECO:0007669"/>
    <property type="project" value="TreeGrafter"/>
</dbReference>
<dbReference type="PANTHER" id="PTHR12811">
    <property type="entry name" value="VACUOLAR PROTEIN SORTING VPS16"/>
    <property type="match status" value="1"/>
</dbReference>
<dbReference type="GO" id="GO:0006886">
    <property type="term" value="P:intracellular protein transport"/>
    <property type="evidence" value="ECO:0007669"/>
    <property type="project" value="InterPro"/>
</dbReference>
<dbReference type="GO" id="GO:0042144">
    <property type="term" value="P:vacuole fusion, non-autophagic"/>
    <property type="evidence" value="ECO:0007669"/>
    <property type="project" value="TreeGrafter"/>
</dbReference>
<dbReference type="PANTHER" id="PTHR12811:SF0">
    <property type="entry name" value="VACUOLAR PROTEIN SORTING-ASSOCIATED PROTEIN 16 HOMOLOG"/>
    <property type="match status" value="1"/>
</dbReference>
<evidence type="ECO:0000259" key="1">
    <source>
        <dbReference type="Pfam" id="PF04840"/>
    </source>
</evidence>
<dbReference type="Pfam" id="PF04840">
    <property type="entry name" value="Vps16_C"/>
    <property type="match status" value="2"/>
</dbReference>
<sequence>MNAQSFVDMCRVLRVLNAIRERHFGISLTYEQLSKLTVAVLVDRLIARAQWPLVIAVCQHLRLPPEDGVNRVLGHWACQKIEELKQNRAAGRATTDSAKLADVICRKFREFPGVSYADVAQKAAECELNELATLLLENEPQIDRQVRMLLKLDQRQKALSRATESGDALLENEPQIDRQVRMLLKLDQRQKALSRATESGDPDLIYLVILKLKQAMDKAELNLMLRKFPDAFILYTQLLREEAPNHLLALYRQEDDFCNQALYHLDSAKAAGTFDVREKQNCLAEAEKSMSAVKEECYSQVLNDSIKLLKHQAQFEEQFGQPFTELSLRSTIVWLIEHGENGPAENLRKEFRVGDKQFWWWKIEALGKGGRWQELEAFAKAKKSPIGYLPFVEICVKYKQMSEWKKYLQKMSSHEHQVMANIKTGDLTNAANIAFQNNDDHLLNRVMSHCGPQNRGLSEQILTMKQELAKKSGK</sequence>
<proteinExistence type="predicted"/>
<dbReference type="GO" id="GO:0016197">
    <property type="term" value="P:endosomal transport"/>
    <property type="evidence" value="ECO:0007669"/>
    <property type="project" value="TreeGrafter"/>
</dbReference>
<evidence type="ECO:0000313" key="3">
    <source>
        <dbReference type="WBParaSite" id="PSAMB.scaffold3727size17110.g22359.t1"/>
    </source>
</evidence>
<accession>A0A914WCI3</accession>
<dbReference type="GO" id="GO:0005765">
    <property type="term" value="C:lysosomal membrane"/>
    <property type="evidence" value="ECO:0007669"/>
    <property type="project" value="TreeGrafter"/>
</dbReference>
<evidence type="ECO:0000313" key="2">
    <source>
        <dbReference type="Proteomes" id="UP000887566"/>
    </source>
</evidence>
<dbReference type="GO" id="GO:0030897">
    <property type="term" value="C:HOPS complex"/>
    <property type="evidence" value="ECO:0007669"/>
    <property type="project" value="TreeGrafter"/>
</dbReference>
<name>A0A914WCI3_9BILA</name>
<feature type="domain" description="Vps16 C-terminal" evidence="1">
    <location>
        <begin position="169"/>
        <end position="458"/>
    </location>
</feature>
<dbReference type="InterPro" id="IPR016534">
    <property type="entry name" value="VPS16"/>
</dbReference>
<feature type="domain" description="Vps16 C-terminal" evidence="1">
    <location>
        <begin position="114"/>
        <end position="168"/>
    </location>
</feature>
<protein>
    <submittedName>
        <fullName evidence="3">Vps16 C-terminal domain-containing protein</fullName>
    </submittedName>
</protein>
<reference evidence="3" key="1">
    <citation type="submission" date="2022-11" db="UniProtKB">
        <authorList>
            <consortium name="WormBaseParasite"/>
        </authorList>
    </citation>
    <scope>IDENTIFICATION</scope>
</reference>